<evidence type="ECO:0000256" key="1">
    <source>
        <dbReference type="ARBA" id="ARBA00023015"/>
    </source>
</evidence>
<dbReference type="PROSITE" id="PS50977">
    <property type="entry name" value="HTH_TETR_2"/>
    <property type="match status" value="1"/>
</dbReference>
<dbReference type="RefSeq" id="WP_322856553.1">
    <property type="nucleotide sequence ID" value="NZ_JAYDCJ010000003.1"/>
</dbReference>
<evidence type="ECO:0000256" key="4">
    <source>
        <dbReference type="PROSITE-ProRule" id="PRU00335"/>
    </source>
</evidence>
<keyword evidence="2 4" id="KW-0238">DNA-binding</keyword>
<dbReference type="SUPFAM" id="SSF46689">
    <property type="entry name" value="Homeodomain-like"/>
    <property type="match status" value="1"/>
</dbReference>
<dbReference type="Pfam" id="PF00440">
    <property type="entry name" value="TetR_N"/>
    <property type="match status" value="1"/>
</dbReference>
<dbReference type="Gene3D" id="1.10.357.10">
    <property type="entry name" value="Tetracycline Repressor, domain 2"/>
    <property type="match status" value="1"/>
</dbReference>
<keyword evidence="1" id="KW-0805">Transcription regulation</keyword>
<proteinExistence type="predicted"/>
<dbReference type="EMBL" id="JAYDCJ010000003">
    <property type="protein sequence ID" value="MEA1082120.1"/>
    <property type="molecule type" value="Genomic_DNA"/>
</dbReference>
<keyword evidence="7" id="KW-1185">Reference proteome</keyword>
<sequence length="208" mass="23033">MNTRVQRKEESRQRILTSAAKRLRREGLGGASVAAVMDDAGLTHGAFYSHFQNKGELARAALEEALRHNRKRWTGGWSRGSWASRLSDLAKRYLTPNHRDNLDDSCALTALCSETARSDESFRATYQTELTKTLSAIADQNFNELDRQQADDVLAFMSLLVGSMALSRAVDSGPLSDRILDVGREAASRLASVDSQSPAIQKENTHHE</sequence>
<dbReference type="PANTHER" id="PTHR47506:SF7">
    <property type="entry name" value="TRANSCRIPTIONAL REGULATORY PROTEIN"/>
    <property type="match status" value="1"/>
</dbReference>
<evidence type="ECO:0000259" key="5">
    <source>
        <dbReference type="PROSITE" id="PS50977"/>
    </source>
</evidence>
<evidence type="ECO:0000256" key="3">
    <source>
        <dbReference type="ARBA" id="ARBA00023163"/>
    </source>
</evidence>
<accession>A0ABU5P266</accession>
<feature type="DNA-binding region" description="H-T-H motif" evidence="4">
    <location>
        <begin position="32"/>
        <end position="51"/>
    </location>
</feature>
<reference evidence="6 7" key="1">
    <citation type="submission" date="2023-12" db="EMBL/GenBank/DDBJ databases">
        <title>Marinobacter qingdaonensis sp. nov., isolated from the intertidal sediment of Qingdao, PR China.</title>
        <authorList>
            <person name="Li Y."/>
        </authorList>
    </citation>
    <scope>NUCLEOTIDE SEQUENCE [LARGE SCALE GENOMIC DNA]</scope>
    <source>
        <strain evidence="6 7">ASW11-75</strain>
    </source>
</reference>
<evidence type="ECO:0000313" key="6">
    <source>
        <dbReference type="EMBL" id="MEA1082120.1"/>
    </source>
</evidence>
<dbReference type="InterPro" id="IPR001647">
    <property type="entry name" value="HTH_TetR"/>
</dbReference>
<dbReference type="SUPFAM" id="SSF48498">
    <property type="entry name" value="Tetracyclin repressor-like, C-terminal domain"/>
    <property type="match status" value="1"/>
</dbReference>
<gene>
    <name evidence="6" type="ORF">U5822_15705</name>
</gene>
<protein>
    <submittedName>
        <fullName evidence="6">TetR/AcrR family transcriptional regulator</fullName>
    </submittedName>
</protein>
<organism evidence="6 7">
    <name type="scientific">Marinobacter qingdaonensis</name>
    <dbReference type="NCBI Taxonomy" id="3108486"/>
    <lineage>
        <taxon>Bacteria</taxon>
        <taxon>Pseudomonadati</taxon>
        <taxon>Pseudomonadota</taxon>
        <taxon>Gammaproteobacteria</taxon>
        <taxon>Pseudomonadales</taxon>
        <taxon>Marinobacteraceae</taxon>
        <taxon>Marinobacter</taxon>
    </lineage>
</organism>
<dbReference type="InterPro" id="IPR023772">
    <property type="entry name" value="DNA-bd_HTH_TetR-type_CS"/>
</dbReference>
<feature type="domain" description="HTH tetR-type" evidence="5">
    <location>
        <begin position="9"/>
        <end position="69"/>
    </location>
</feature>
<dbReference type="PANTHER" id="PTHR47506">
    <property type="entry name" value="TRANSCRIPTIONAL REGULATORY PROTEIN"/>
    <property type="match status" value="1"/>
</dbReference>
<name>A0ABU5P266_9GAMM</name>
<evidence type="ECO:0000256" key="2">
    <source>
        <dbReference type="ARBA" id="ARBA00023125"/>
    </source>
</evidence>
<dbReference type="Gene3D" id="1.10.10.60">
    <property type="entry name" value="Homeodomain-like"/>
    <property type="match status" value="1"/>
</dbReference>
<keyword evidence="3" id="KW-0804">Transcription</keyword>
<dbReference type="PROSITE" id="PS01081">
    <property type="entry name" value="HTH_TETR_1"/>
    <property type="match status" value="1"/>
</dbReference>
<comment type="caution">
    <text evidence="6">The sequence shown here is derived from an EMBL/GenBank/DDBJ whole genome shotgun (WGS) entry which is preliminary data.</text>
</comment>
<dbReference type="InterPro" id="IPR009057">
    <property type="entry name" value="Homeodomain-like_sf"/>
</dbReference>
<dbReference type="Proteomes" id="UP001305746">
    <property type="component" value="Unassembled WGS sequence"/>
</dbReference>
<dbReference type="InterPro" id="IPR036271">
    <property type="entry name" value="Tet_transcr_reg_TetR-rel_C_sf"/>
</dbReference>
<dbReference type="PRINTS" id="PR00455">
    <property type="entry name" value="HTHTETR"/>
</dbReference>
<evidence type="ECO:0000313" key="7">
    <source>
        <dbReference type="Proteomes" id="UP001305746"/>
    </source>
</evidence>